<keyword evidence="2" id="KW-1185">Reference proteome</keyword>
<dbReference type="EMBL" id="VYZN01000040">
    <property type="protein sequence ID" value="KAE9531938.1"/>
    <property type="molecule type" value="Genomic_DNA"/>
</dbReference>
<evidence type="ECO:0000313" key="1">
    <source>
        <dbReference type="EMBL" id="KAE9531938.1"/>
    </source>
</evidence>
<organism evidence="1 2">
    <name type="scientific">Aphis glycines</name>
    <name type="common">Soybean aphid</name>
    <dbReference type="NCBI Taxonomy" id="307491"/>
    <lineage>
        <taxon>Eukaryota</taxon>
        <taxon>Metazoa</taxon>
        <taxon>Ecdysozoa</taxon>
        <taxon>Arthropoda</taxon>
        <taxon>Hexapoda</taxon>
        <taxon>Insecta</taxon>
        <taxon>Pterygota</taxon>
        <taxon>Neoptera</taxon>
        <taxon>Paraneoptera</taxon>
        <taxon>Hemiptera</taxon>
        <taxon>Sternorrhyncha</taxon>
        <taxon>Aphidomorpha</taxon>
        <taxon>Aphidoidea</taxon>
        <taxon>Aphididae</taxon>
        <taxon>Aphidini</taxon>
        <taxon>Aphis</taxon>
        <taxon>Aphis</taxon>
    </lineage>
</organism>
<evidence type="ECO:0000313" key="2">
    <source>
        <dbReference type="Proteomes" id="UP000475862"/>
    </source>
</evidence>
<gene>
    <name evidence="1" type="ORF">AGLY_010140</name>
</gene>
<protein>
    <submittedName>
        <fullName evidence="1">Uncharacterized protein</fullName>
    </submittedName>
</protein>
<reference evidence="1 2" key="1">
    <citation type="submission" date="2019-08" db="EMBL/GenBank/DDBJ databases">
        <title>The genome of the soybean aphid Biotype 1, its phylome, world population structure and adaptation to the North American continent.</title>
        <authorList>
            <person name="Giordano R."/>
            <person name="Donthu R.K."/>
            <person name="Hernandez A.G."/>
            <person name="Wright C.L."/>
            <person name="Zimin A.V."/>
        </authorList>
    </citation>
    <scope>NUCLEOTIDE SEQUENCE [LARGE SCALE GENOMIC DNA]</scope>
    <source>
        <tissue evidence="1">Whole aphids</tissue>
    </source>
</reference>
<comment type="caution">
    <text evidence="1">The sequence shown here is derived from an EMBL/GenBank/DDBJ whole genome shotgun (WGS) entry which is preliminary data.</text>
</comment>
<dbReference type="AlphaFoldDB" id="A0A6G0TG15"/>
<name>A0A6G0TG15_APHGL</name>
<sequence>MTNVNKNKATDKVDVTIRNIKILLHSQLMIKCLHGSLRTVAVAIPDRQQVLTKGKTIRLIIFRNAKYVRPIPNTSNGKTCLNTLTNTYIHYTVSIRFCFSKPTWKYIEIYCQYTKYCICIEHESINSHVRIFFCFNSTRRYVIVVQQHPSKCNTKDCNYHYNKFKKKHPYCWRVEFFAVICINRHPNKYDYMNRQR</sequence>
<proteinExistence type="predicted"/>
<dbReference type="Proteomes" id="UP000475862">
    <property type="component" value="Unassembled WGS sequence"/>
</dbReference>
<accession>A0A6G0TG15</accession>